<evidence type="ECO:0000313" key="1">
    <source>
        <dbReference type="EMBL" id="CAI6351092.1"/>
    </source>
</evidence>
<reference evidence="1 2" key="1">
    <citation type="submission" date="2023-01" db="EMBL/GenBank/DDBJ databases">
        <authorList>
            <person name="Whitehead M."/>
        </authorList>
    </citation>
    <scope>NUCLEOTIDE SEQUENCE [LARGE SCALE GENOMIC DNA]</scope>
</reference>
<dbReference type="Proteomes" id="UP001160148">
    <property type="component" value="Unassembled WGS sequence"/>
</dbReference>
<sequence>MILEPTLRWETNEDNQDKLVDEEKKPIYEPTVPFFKEKYQINNWEVHGLRFGVRGTASPLLRYFFKNTALDLREIKEMCLAVMRDTLNIIHEHLYT</sequence>
<dbReference type="AlphaFoldDB" id="A0AAV0W5N9"/>
<name>A0AAV0W5N9_9HEMI</name>
<gene>
    <name evidence="1" type="ORF">MEUPH1_LOCUS7474</name>
</gene>
<proteinExistence type="predicted"/>
<keyword evidence="2" id="KW-1185">Reference proteome</keyword>
<organism evidence="1 2">
    <name type="scientific">Macrosiphum euphorbiae</name>
    <name type="common">potato aphid</name>
    <dbReference type="NCBI Taxonomy" id="13131"/>
    <lineage>
        <taxon>Eukaryota</taxon>
        <taxon>Metazoa</taxon>
        <taxon>Ecdysozoa</taxon>
        <taxon>Arthropoda</taxon>
        <taxon>Hexapoda</taxon>
        <taxon>Insecta</taxon>
        <taxon>Pterygota</taxon>
        <taxon>Neoptera</taxon>
        <taxon>Paraneoptera</taxon>
        <taxon>Hemiptera</taxon>
        <taxon>Sternorrhyncha</taxon>
        <taxon>Aphidomorpha</taxon>
        <taxon>Aphidoidea</taxon>
        <taxon>Aphididae</taxon>
        <taxon>Macrosiphini</taxon>
        <taxon>Macrosiphum</taxon>
    </lineage>
</organism>
<protein>
    <recommendedName>
        <fullName evidence="3">DNA-directed RNA polymerase</fullName>
    </recommendedName>
</protein>
<dbReference type="EMBL" id="CARXXK010000001">
    <property type="protein sequence ID" value="CAI6351092.1"/>
    <property type="molecule type" value="Genomic_DNA"/>
</dbReference>
<evidence type="ECO:0008006" key="3">
    <source>
        <dbReference type="Google" id="ProtNLM"/>
    </source>
</evidence>
<comment type="caution">
    <text evidence="1">The sequence shown here is derived from an EMBL/GenBank/DDBJ whole genome shotgun (WGS) entry which is preliminary data.</text>
</comment>
<accession>A0AAV0W5N9</accession>
<evidence type="ECO:0000313" key="2">
    <source>
        <dbReference type="Proteomes" id="UP001160148"/>
    </source>
</evidence>